<evidence type="ECO:0000313" key="2">
    <source>
        <dbReference type="Proteomes" id="UP000006135"/>
    </source>
</evidence>
<dbReference type="KEGG" id="acu:Atc_2012"/>
<protein>
    <submittedName>
        <fullName evidence="1">Uncharacterized protein</fullName>
    </submittedName>
</protein>
<proteinExistence type="predicted"/>
<evidence type="ECO:0000313" key="1">
    <source>
        <dbReference type="EMBL" id="AEK58660.1"/>
    </source>
</evidence>
<dbReference type="EMBL" id="CP002573">
    <property type="protein sequence ID" value="AEK58660.1"/>
    <property type="molecule type" value="Genomic_DNA"/>
</dbReference>
<accession>F9ZQR0</accession>
<keyword evidence="2" id="KW-1185">Reference proteome</keyword>
<dbReference type="STRING" id="990288.Atc_2012"/>
<organism evidence="1 2">
    <name type="scientific">Acidithiobacillus caldus (strain SM-1)</name>
    <dbReference type="NCBI Taxonomy" id="990288"/>
    <lineage>
        <taxon>Bacteria</taxon>
        <taxon>Pseudomonadati</taxon>
        <taxon>Pseudomonadota</taxon>
        <taxon>Acidithiobacillia</taxon>
        <taxon>Acidithiobacillales</taxon>
        <taxon>Acidithiobacillaceae</taxon>
        <taxon>Acidithiobacillus</taxon>
    </lineage>
</organism>
<dbReference type="RefSeq" id="WP_014003170.1">
    <property type="nucleotide sequence ID" value="NC_015850.1"/>
</dbReference>
<dbReference type="AlphaFoldDB" id="F9ZQR0"/>
<dbReference type="HOGENOM" id="CLU_1801851_0_0_6"/>
<name>F9ZQR0_ACICS</name>
<gene>
    <name evidence="1" type="ordered locus">Atc_2012</name>
</gene>
<sequence length="143" mass="15672">MIKDMLGNIGNTLKQIGLAKEAVPQPVFVEQAGVRQGHEISQKLVQSVREYWFSQNGAEADAVNSVLIMTMAKNGSESLVTFAFNPHTGVSEASLPEMEADAYLLALDYLKGACSNRIHNDGRVRFAMDRLQKMKNGSEIAQS</sequence>
<dbReference type="GeneID" id="92931939"/>
<dbReference type="Proteomes" id="UP000006135">
    <property type="component" value="Chromosome"/>
</dbReference>
<reference evidence="1 2" key="1">
    <citation type="journal article" date="2011" name="J. Genet. Genomics">
        <title>Unraveling the Acidithiobacillus caldus complete genome and its central metabolisms for carbon assimilation.</title>
        <authorList>
            <person name="You X.Y."/>
            <person name="Guo X."/>
            <person name="Zheng H.J."/>
            <person name="Zhang M.J."/>
            <person name="Liu L.J."/>
            <person name="Zhu Y.Q."/>
            <person name="Zhu B."/>
            <person name="Wang S.Y."/>
            <person name="Zhao G.P."/>
            <person name="Poetsch A."/>
            <person name="Jiang C.Y."/>
            <person name="Liu S.J."/>
        </authorList>
    </citation>
    <scope>NUCLEOTIDE SEQUENCE [LARGE SCALE GENOMIC DNA]</scope>
    <source>
        <strain evidence="1 2">SM-1</strain>
    </source>
</reference>